<evidence type="ECO:0000313" key="1">
    <source>
        <dbReference type="EMBL" id="KAI3798545.1"/>
    </source>
</evidence>
<gene>
    <name evidence="1" type="ORF">L1987_33822</name>
</gene>
<reference evidence="1 2" key="2">
    <citation type="journal article" date="2022" name="Mol. Ecol. Resour.">
        <title>The genomes of chicory, endive, great burdock and yacon provide insights into Asteraceae paleo-polyploidization history and plant inulin production.</title>
        <authorList>
            <person name="Fan W."/>
            <person name="Wang S."/>
            <person name="Wang H."/>
            <person name="Wang A."/>
            <person name="Jiang F."/>
            <person name="Liu H."/>
            <person name="Zhao H."/>
            <person name="Xu D."/>
            <person name="Zhang Y."/>
        </authorList>
    </citation>
    <scope>NUCLEOTIDE SEQUENCE [LARGE SCALE GENOMIC DNA]</scope>
    <source>
        <strain evidence="2">cv. Yunnan</strain>
        <tissue evidence="1">Leaves</tissue>
    </source>
</reference>
<evidence type="ECO:0000313" key="2">
    <source>
        <dbReference type="Proteomes" id="UP001056120"/>
    </source>
</evidence>
<proteinExistence type="predicted"/>
<dbReference type="EMBL" id="CM042028">
    <property type="protein sequence ID" value="KAI3798545.1"/>
    <property type="molecule type" value="Genomic_DNA"/>
</dbReference>
<dbReference type="Proteomes" id="UP001056120">
    <property type="component" value="Linkage Group LG11"/>
</dbReference>
<reference evidence="2" key="1">
    <citation type="journal article" date="2022" name="Mol. Ecol. Resour.">
        <title>The genomes of chicory, endive, great burdock and yacon provide insights into Asteraceae palaeo-polyploidization history and plant inulin production.</title>
        <authorList>
            <person name="Fan W."/>
            <person name="Wang S."/>
            <person name="Wang H."/>
            <person name="Wang A."/>
            <person name="Jiang F."/>
            <person name="Liu H."/>
            <person name="Zhao H."/>
            <person name="Xu D."/>
            <person name="Zhang Y."/>
        </authorList>
    </citation>
    <scope>NUCLEOTIDE SEQUENCE [LARGE SCALE GENOMIC DNA]</scope>
    <source>
        <strain evidence="2">cv. Yunnan</strain>
    </source>
</reference>
<sequence>MGIDRVWVEIGGEFMLVCIPGSLPLNVTTRWYGTLFIVSIVRSVLTTLSSSPNTLALSHTFFLTCAPPSSFTLSFTHHSPASSCHPFHGSVIKLTAWNPILTKNIFSKCDVSEH</sequence>
<name>A0ACB9HTU1_9ASTR</name>
<organism evidence="1 2">
    <name type="scientific">Smallanthus sonchifolius</name>
    <dbReference type="NCBI Taxonomy" id="185202"/>
    <lineage>
        <taxon>Eukaryota</taxon>
        <taxon>Viridiplantae</taxon>
        <taxon>Streptophyta</taxon>
        <taxon>Embryophyta</taxon>
        <taxon>Tracheophyta</taxon>
        <taxon>Spermatophyta</taxon>
        <taxon>Magnoliopsida</taxon>
        <taxon>eudicotyledons</taxon>
        <taxon>Gunneridae</taxon>
        <taxon>Pentapetalae</taxon>
        <taxon>asterids</taxon>
        <taxon>campanulids</taxon>
        <taxon>Asterales</taxon>
        <taxon>Asteraceae</taxon>
        <taxon>Asteroideae</taxon>
        <taxon>Heliantheae alliance</taxon>
        <taxon>Millerieae</taxon>
        <taxon>Smallanthus</taxon>
    </lineage>
</organism>
<protein>
    <submittedName>
        <fullName evidence="1">Uncharacterized protein</fullName>
    </submittedName>
</protein>
<keyword evidence="2" id="KW-1185">Reference proteome</keyword>
<accession>A0ACB9HTU1</accession>
<comment type="caution">
    <text evidence="1">The sequence shown here is derived from an EMBL/GenBank/DDBJ whole genome shotgun (WGS) entry which is preliminary data.</text>
</comment>